<evidence type="ECO:0000313" key="2">
    <source>
        <dbReference type="Proteomes" id="UP001286456"/>
    </source>
</evidence>
<dbReference type="AlphaFoldDB" id="A0AAE0J7J9"/>
<reference evidence="1" key="1">
    <citation type="journal article" date="2023" name="Mol. Phylogenet. Evol.">
        <title>Genome-scale phylogeny and comparative genomics of the fungal order Sordariales.</title>
        <authorList>
            <person name="Hensen N."/>
            <person name="Bonometti L."/>
            <person name="Westerberg I."/>
            <person name="Brannstrom I.O."/>
            <person name="Guillou S."/>
            <person name="Cros-Aarteil S."/>
            <person name="Calhoun S."/>
            <person name="Haridas S."/>
            <person name="Kuo A."/>
            <person name="Mondo S."/>
            <person name="Pangilinan J."/>
            <person name="Riley R."/>
            <person name="LaButti K."/>
            <person name="Andreopoulos B."/>
            <person name="Lipzen A."/>
            <person name="Chen C."/>
            <person name="Yan M."/>
            <person name="Daum C."/>
            <person name="Ng V."/>
            <person name="Clum A."/>
            <person name="Steindorff A."/>
            <person name="Ohm R.A."/>
            <person name="Martin F."/>
            <person name="Silar P."/>
            <person name="Natvig D.O."/>
            <person name="Lalanne C."/>
            <person name="Gautier V."/>
            <person name="Ament-Velasquez S.L."/>
            <person name="Kruys A."/>
            <person name="Hutchinson M.I."/>
            <person name="Powell A.J."/>
            <person name="Barry K."/>
            <person name="Miller A.N."/>
            <person name="Grigoriev I.V."/>
            <person name="Debuchy R."/>
            <person name="Gladieux P."/>
            <person name="Hiltunen Thoren M."/>
            <person name="Johannesson H."/>
        </authorList>
    </citation>
    <scope>NUCLEOTIDE SEQUENCE</scope>
    <source>
        <strain evidence="1">SMH4131-1</strain>
    </source>
</reference>
<dbReference type="Proteomes" id="UP001286456">
    <property type="component" value="Unassembled WGS sequence"/>
</dbReference>
<accession>A0AAE0J7J9</accession>
<name>A0AAE0J7J9_9PEZI</name>
<sequence>MAATLLSISSCSSSDKLITNILIIVQPWLTSSSNSTLPAKLYNLLIIDHEATERAELLGLKHNHLPAPFKILALHGVADSVELHLLHRHFTLEEGEAIVHRTLEISGSEDAPSISVDVAKAVSCPESVQPFLVPLLWMASPNGSLVAYEYGLRQSANASQQSTTASISSERWNSFAQEFSACVHRAGIADLVSLKDKSCINGGEYVVPSMRVLFRIPTQAVNLQPGSEMLESGWDFDRVGDSDPTFPECTDGHVTKTERTSAGIVARDHVTEEDGINAFNGEEVSVLYTNVMWDAAKSEGLWALGQMVDAAT</sequence>
<evidence type="ECO:0000313" key="1">
    <source>
        <dbReference type="EMBL" id="KAK3337701.1"/>
    </source>
</evidence>
<comment type="caution">
    <text evidence="1">The sequence shown here is derived from an EMBL/GenBank/DDBJ whole genome shotgun (WGS) entry which is preliminary data.</text>
</comment>
<protein>
    <submittedName>
        <fullName evidence="1">Uncharacterized protein</fullName>
    </submittedName>
</protein>
<reference evidence="1" key="2">
    <citation type="submission" date="2023-06" db="EMBL/GenBank/DDBJ databases">
        <authorList>
            <consortium name="Lawrence Berkeley National Laboratory"/>
            <person name="Haridas S."/>
            <person name="Hensen N."/>
            <person name="Bonometti L."/>
            <person name="Westerberg I."/>
            <person name="Brannstrom I.O."/>
            <person name="Guillou S."/>
            <person name="Cros-Aarteil S."/>
            <person name="Calhoun S."/>
            <person name="Kuo A."/>
            <person name="Mondo S."/>
            <person name="Pangilinan J."/>
            <person name="Riley R."/>
            <person name="Labutti K."/>
            <person name="Andreopoulos B."/>
            <person name="Lipzen A."/>
            <person name="Chen C."/>
            <person name="Yanf M."/>
            <person name="Daum C."/>
            <person name="Ng V."/>
            <person name="Clum A."/>
            <person name="Steindorff A."/>
            <person name="Ohm R."/>
            <person name="Martin F."/>
            <person name="Silar P."/>
            <person name="Natvig D."/>
            <person name="Lalanne C."/>
            <person name="Gautier V."/>
            <person name="Ament-Velasquez S.L."/>
            <person name="Kruys A."/>
            <person name="Hutchinson M.I."/>
            <person name="Powell A.J."/>
            <person name="Barry K."/>
            <person name="Miller A.N."/>
            <person name="Grigoriev I.V."/>
            <person name="Debuchy R."/>
            <person name="Gladieux P."/>
            <person name="Thoren M.H."/>
            <person name="Johannesson H."/>
        </authorList>
    </citation>
    <scope>NUCLEOTIDE SEQUENCE</scope>
    <source>
        <strain evidence="1">SMH4131-1</strain>
    </source>
</reference>
<proteinExistence type="predicted"/>
<organism evidence="1 2">
    <name type="scientific">Cercophora scortea</name>
    <dbReference type="NCBI Taxonomy" id="314031"/>
    <lineage>
        <taxon>Eukaryota</taxon>
        <taxon>Fungi</taxon>
        <taxon>Dikarya</taxon>
        <taxon>Ascomycota</taxon>
        <taxon>Pezizomycotina</taxon>
        <taxon>Sordariomycetes</taxon>
        <taxon>Sordariomycetidae</taxon>
        <taxon>Sordariales</taxon>
        <taxon>Lasiosphaeriaceae</taxon>
        <taxon>Cercophora</taxon>
    </lineage>
</organism>
<keyword evidence="2" id="KW-1185">Reference proteome</keyword>
<gene>
    <name evidence="1" type="ORF">B0T19DRAFT_397299</name>
</gene>
<dbReference type="EMBL" id="JAUEPO010000001">
    <property type="protein sequence ID" value="KAK3337701.1"/>
    <property type="molecule type" value="Genomic_DNA"/>
</dbReference>